<evidence type="ECO:0000313" key="1">
    <source>
        <dbReference type="EMBL" id="SUF08978.1"/>
    </source>
</evidence>
<dbReference type="EMBL" id="UGVI01000002">
    <property type="protein sequence ID" value="SUF08978.1"/>
    <property type="molecule type" value="Genomic_DNA"/>
</dbReference>
<protein>
    <submittedName>
        <fullName evidence="1">Uncharacterized protein</fullName>
    </submittedName>
</protein>
<dbReference type="Proteomes" id="UP000254569">
    <property type="component" value="Unassembled WGS sequence"/>
</dbReference>
<proteinExistence type="predicted"/>
<evidence type="ECO:0000313" key="2">
    <source>
        <dbReference type="Proteomes" id="UP000254569"/>
    </source>
</evidence>
<organism evidence="1 2">
    <name type="scientific">Rhodococcus gordoniae</name>
    <dbReference type="NCBI Taxonomy" id="223392"/>
    <lineage>
        <taxon>Bacteria</taxon>
        <taxon>Bacillati</taxon>
        <taxon>Actinomycetota</taxon>
        <taxon>Actinomycetes</taxon>
        <taxon>Mycobacteriales</taxon>
        <taxon>Nocardiaceae</taxon>
        <taxon>Rhodococcus</taxon>
    </lineage>
</organism>
<name>A0A379PNV6_9NOCA</name>
<reference evidence="1 2" key="1">
    <citation type="submission" date="2018-06" db="EMBL/GenBank/DDBJ databases">
        <authorList>
            <consortium name="Pathogen Informatics"/>
            <person name="Doyle S."/>
        </authorList>
    </citation>
    <scope>NUCLEOTIDE SEQUENCE [LARGE SCALE GENOMIC DNA]</scope>
    <source>
        <strain evidence="1 2">NCTC13296</strain>
    </source>
</reference>
<sequence length="137" mass="15798">MDEHLQMQPPDYHRCLDTVFASPTACRELLERLAKTQEYDLQSKWSPWLGQEPPPYGPEAKRRVPAEVQLLMVEAQLAAERASHERLWRELYDLLGVPPMQESNAELVIHIRMLLDRVNKRIAELEEAVAAKDGPDD</sequence>
<keyword evidence="2" id="KW-1185">Reference proteome</keyword>
<accession>A0A379PNV6</accession>
<gene>
    <name evidence="1" type="ORF">NCTC13296_04175</name>
</gene>
<dbReference type="RefSeq" id="WP_064065475.1">
    <property type="nucleotide sequence ID" value="NZ_LPZN01000078.1"/>
</dbReference>
<dbReference type="AlphaFoldDB" id="A0A379PNV6"/>
<dbReference type="OrthoDB" id="4463175at2"/>